<keyword evidence="1" id="KW-0614">Plasmid</keyword>
<evidence type="ECO:0000313" key="2">
    <source>
        <dbReference type="EMBL" id="EHT9942012.1"/>
    </source>
</evidence>
<evidence type="ECO:0000313" key="1">
    <source>
        <dbReference type="EMBL" id="ALA08746.1"/>
    </source>
</evidence>
<dbReference type="Proteomes" id="UP001278087">
    <property type="component" value="Unassembled WGS sequence"/>
</dbReference>
<reference evidence="3" key="3">
    <citation type="submission" date="2020-09" db="EMBL/GenBank/DDBJ databases">
        <authorList>
            <consortium name="NCBI Pathogen Detection Project"/>
        </authorList>
    </citation>
    <scope>NUCLEOTIDE SEQUENCE</scope>
    <source>
        <strain evidence="3">O50</strain>
    </source>
</reference>
<reference evidence="3" key="2">
    <citation type="journal article" date="2018" name="Genome Biol.">
        <title>SKESA: strategic k-mer extension for scrupulous assemblies.</title>
        <authorList>
            <person name="Souvorov A."/>
            <person name="Agarwala R."/>
            <person name="Lipman D.J."/>
        </authorList>
    </citation>
    <scope>NUCLEOTIDE SEQUENCE</scope>
    <source>
        <strain evidence="3">O50</strain>
    </source>
</reference>
<accession>A0A0K2CS86</accession>
<name>A0A0K2CS86_CITFR</name>
<dbReference type="GeneID" id="39724738"/>
<dbReference type="EMBL" id="KP987215">
    <property type="protein sequence ID" value="ALA08746.1"/>
    <property type="molecule type" value="Genomic_DNA"/>
</dbReference>
<evidence type="ECO:0000313" key="4">
    <source>
        <dbReference type="EMBL" id="MDW2760994.1"/>
    </source>
</evidence>
<dbReference type="EMBL" id="DACSXJ010000073">
    <property type="protein sequence ID" value="HAT3900762.1"/>
    <property type="molecule type" value="Genomic_DNA"/>
</dbReference>
<protein>
    <submittedName>
        <fullName evidence="1">Putative ycjb protein</fullName>
    </submittedName>
</protein>
<dbReference type="EMBL" id="ABBJDF010000046">
    <property type="protein sequence ID" value="EHT9942012.1"/>
    <property type="molecule type" value="Genomic_DNA"/>
</dbReference>
<sequence>MKMTPETRKILKHYKTLVNERRRELGLRPITTPMLLDDICDLLTRREQLFIGGQFIQQKVKY</sequence>
<proteinExistence type="predicted"/>
<reference evidence="1" key="1">
    <citation type="journal article" date="2015" name="J. Antimicrob. Chemother.">
        <title>Coexistence of a novel KPC-2-encoding MDR plasmid and an NDM-1-encoding pNDM-HN380-like plasmid in a clinical isolate of Citrobacter freundii.</title>
        <authorList>
            <person name="Feng J."/>
            <person name="Qiu Y."/>
            <person name="Yin Z."/>
            <person name="Chen W."/>
            <person name="Yang H."/>
            <person name="Yang W."/>
            <person name="Wang J."/>
            <person name="Gao Y."/>
            <person name="Zhou D."/>
        </authorList>
    </citation>
    <scope>NUCLEOTIDE SEQUENCE</scope>
    <source>
        <strain evidence="1">112298</strain>
        <plasmid evidence="1">p112298-KPC</plasmid>
    </source>
</reference>
<organism evidence="1">
    <name type="scientific">Citrobacter freundii</name>
    <dbReference type="NCBI Taxonomy" id="546"/>
    <lineage>
        <taxon>Bacteria</taxon>
        <taxon>Pseudomonadati</taxon>
        <taxon>Pseudomonadota</taxon>
        <taxon>Gammaproteobacteria</taxon>
        <taxon>Enterobacterales</taxon>
        <taxon>Enterobacteriaceae</taxon>
        <taxon>Citrobacter</taxon>
        <taxon>Citrobacter freundii complex</taxon>
    </lineage>
</organism>
<evidence type="ECO:0000313" key="3">
    <source>
        <dbReference type="EMBL" id="HAT3900762.1"/>
    </source>
</evidence>
<dbReference type="AlphaFoldDB" id="A0A0K2CS86"/>
<reference evidence="2" key="4">
    <citation type="submission" date="2021-07" db="EMBL/GenBank/DDBJ databases">
        <authorList>
            <consortium name="Clinical and Environmental Microbiology Branch: Whole genome sequencing antimicrobial resistance pathogens in the healthcare setting"/>
        </authorList>
    </citation>
    <scope>NUCLEOTIDE SEQUENCE</scope>
    <source>
        <strain evidence="2">2021DK-00049</strain>
    </source>
</reference>
<dbReference type="RefSeq" id="WP_048227667.1">
    <property type="nucleotide sequence ID" value="NZ_CM008470.1"/>
</dbReference>
<reference evidence="4" key="5">
    <citation type="submission" date="2023-10" db="EMBL/GenBank/DDBJ databases">
        <title>Fecal carriage and genetic characteristics of carbapenem-resistant Enterobacterales among healthy adults from four provinces of China.</title>
        <authorList>
            <person name="Li Y."/>
            <person name="Zhang R."/>
        </authorList>
    </citation>
    <scope>NUCLEOTIDE SEQUENCE</scope>
    <source>
        <strain evidence="4">HN-136</strain>
    </source>
</reference>
<dbReference type="Proteomes" id="UP000855471">
    <property type="component" value="Unassembled WGS sequence"/>
</dbReference>
<geneLocation type="plasmid" evidence="1">
    <name>p112298-KPC</name>
</geneLocation>
<dbReference type="EMBL" id="JAWPBU010000034">
    <property type="protein sequence ID" value="MDW2760994.1"/>
    <property type="molecule type" value="Genomic_DNA"/>
</dbReference>
<gene>
    <name evidence="1" type="primary">ycjB</name>
    <name evidence="3" type="ORF">I9Y29_005268</name>
    <name evidence="2" type="ORF">KY227_005183</name>
    <name evidence="1" type="ORF">p112298KPC_067</name>
    <name evidence="4" type="ORF">RYZ67_21280</name>
</gene>